<sequence>MKLMKQRPKRSAASLLTAVLVSSPIIANAADANLSSTFSVYFKGIPVATMKNKIVINGTRYKIDGSARTNKAMAIIASSKGSMSASGKISGTKVIPSSQNASFRRGKKKGETQLTFAGANVVKIAYSPKIKIKPDTIPLKDSHSKNVLDPVSALIFPVADGGKTNGKEVCNRSVPVFDGKVRMNLEFSYKGEGTDRPAGYNGPVYRCAVKYVPVAGHRKSNKGTNFLKTRKDIEVQMGRVGSTDVFSLVGFKVPTRFGMIEGNATKLALR</sequence>
<reference evidence="3" key="1">
    <citation type="journal article" date="2019" name="Int. J. Syst. Evol. Microbiol.">
        <title>The Global Catalogue of Microorganisms (GCM) 10K type strain sequencing project: providing services to taxonomists for standard genome sequencing and annotation.</title>
        <authorList>
            <consortium name="The Broad Institute Genomics Platform"/>
            <consortium name="The Broad Institute Genome Sequencing Center for Infectious Disease"/>
            <person name="Wu L."/>
            <person name="Ma J."/>
        </authorList>
    </citation>
    <scope>NUCLEOTIDE SEQUENCE [LARGE SCALE GENOMIC DNA]</scope>
    <source>
        <strain evidence="3">CCUG 60023</strain>
    </source>
</reference>
<feature type="chain" id="PRO_5045811285" evidence="1">
    <location>
        <begin position="30"/>
        <end position="270"/>
    </location>
</feature>
<organism evidence="2 3">
    <name type="scientific">Pseudahrensia aquimaris</name>
    <dbReference type="NCBI Taxonomy" id="744461"/>
    <lineage>
        <taxon>Bacteria</taxon>
        <taxon>Pseudomonadati</taxon>
        <taxon>Pseudomonadota</taxon>
        <taxon>Alphaproteobacteria</taxon>
        <taxon>Hyphomicrobiales</taxon>
        <taxon>Ahrensiaceae</taxon>
        <taxon>Pseudahrensia</taxon>
    </lineage>
</organism>
<dbReference type="Proteomes" id="UP001597101">
    <property type="component" value="Unassembled WGS sequence"/>
</dbReference>
<dbReference type="RefSeq" id="WP_377210921.1">
    <property type="nucleotide sequence ID" value="NZ_JBHTJV010000002.1"/>
</dbReference>
<feature type="signal peptide" evidence="1">
    <location>
        <begin position="1"/>
        <end position="29"/>
    </location>
</feature>
<dbReference type="EMBL" id="JBHTJV010000002">
    <property type="protein sequence ID" value="MFD0915070.1"/>
    <property type="molecule type" value="Genomic_DNA"/>
</dbReference>
<proteinExistence type="predicted"/>
<accession>A0ABW3F9X7</accession>
<protein>
    <submittedName>
        <fullName evidence="2">DUF3108 domain-containing protein</fullName>
    </submittedName>
</protein>
<keyword evidence="1" id="KW-0732">Signal</keyword>
<dbReference type="InterPro" id="IPR021457">
    <property type="entry name" value="DUF3108"/>
</dbReference>
<gene>
    <name evidence="2" type="ORF">ACFQ14_01465</name>
</gene>
<dbReference type="Pfam" id="PF11306">
    <property type="entry name" value="DUF3108"/>
    <property type="match status" value="1"/>
</dbReference>
<comment type="caution">
    <text evidence="2">The sequence shown here is derived from an EMBL/GenBank/DDBJ whole genome shotgun (WGS) entry which is preliminary data.</text>
</comment>
<evidence type="ECO:0000256" key="1">
    <source>
        <dbReference type="SAM" id="SignalP"/>
    </source>
</evidence>
<name>A0ABW3F9X7_9HYPH</name>
<keyword evidence="3" id="KW-1185">Reference proteome</keyword>
<evidence type="ECO:0000313" key="3">
    <source>
        <dbReference type="Proteomes" id="UP001597101"/>
    </source>
</evidence>
<evidence type="ECO:0000313" key="2">
    <source>
        <dbReference type="EMBL" id="MFD0915070.1"/>
    </source>
</evidence>